<dbReference type="Proteomes" id="UP000466517">
    <property type="component" value="Plasmid pJCM13574"/>
</dbReference>
<evidence type="ECO:0000313" key="1">
    <source>
        <dbReference type="EMBL" id="BBZ31294.1"/>
    </source>
</evidence>
<evidence type="ECO:0000313" key="2">
    <source>
        <dbReference type="Proteomes" id="UP000466517"/>
    </source>
</evidence>
<dbReference type="EMBL" id="AP022611">
    <property type="protein sequence ID" value="BBZ31294.1"/>
    <property type="molecule type" value="Genomic_DNA"/>
</dbReference>
<dbReference type="RefSeq" id="WP_246241443.1">
    <property type="nucleotide sequence ID" value="NZ_AP022611.1"/>
</dbReference>
<dbReference type="AlphaFoldDB" id="A0A7I7XQ78"/>
<accession>A0A7I7XQ78</accession>
<keyword evidence="1" id="KW-0614">Plasmid</keyword>
<gene>
    <name evidence="1" type="ORF">MMAD_55890</name>
</gene>
<proteinExistence type="predicted"/>
<reference evidence="1 2" key="1">
    <citation type="journal article" date="2019" name="Emerg. Microbes Infect.">
        <title>Comprehensive subspecies identification of 175 nontuberculous mycobacteria species based on 7547 genomic profiles.</title>
        <authorList>
            <person name="Matsumoto Y."/>
            <person name="Kinjo T."/>
            <person name="Motooka D."/>
            <person name="Nabeya D."/>
            <person name="Jung N."/>
            <person name="Uechi K."/>
            <person name="Horii T."/>
            <person name="Iida T."/>
            <person name="Fujita J."/>
            <person name="Nakamura S."/>
        </authorList>
    </citation>
    <scope>NUCLEOTIDE SEQUENCE [LARGE SCALE GENOMIC DNA]</scope>
    <source>
        <strain evidence="1 2">JCM 13574</strain>
        <plasmid evidence="2">pjcm13574 dna</plasmid>
    </source>
</reference>
<sequence length="225" mass="24984">MDTQAAAAAEAASRSWYVPAYRGRDAINMQAFAKLAPGRRLTSRSWKGFRLFEEPAYMVNFGYAHQYLPWEVWEVRPTRVLGFEPMLQHEARQIRARHIEVVQLMPDGFEFGPNGHAVRLLVEQLAQCTQPGGAPGPDYVAAMTFLQDQLATTTSWLHDSRVSLARAYLDFLASGKTTGPIGRWDSHLAPRLPAYPLIDAAVSGLTIPQPIASHWGIAPDSRTPS</sequence>
<protein>
    <submittedName>
        <fullName evidence="1">Uncharacterized protein</fullName>
    </submittedName>
</protein>
<keyword evidence="2" id="KW-1185">Reference proteome</keyword>
<organism evidence="1 2">
    <name type="scientific">Mycolicibacterium madagascariense</name>
    <dbReference type="NCBI Taxonomy" id="212765"/>
    <lineage>
        <taxon>Bacteria</taxon>
        <taxon>Bacillati</taxon>
        <taxon>Actinomycetota</taxon>
        <taxon>Actinomycetes</taxon>
        <taxon>Mycobacteriales</taxon>
        <taxon>Mycobacteriaceae</taxon>
        <taxon>Mycolicibacterium</taxon>
    </lineage>
</organism>
<dbReference type="KEGG" id="mmag:MMAD_55890"/>
<geneLocation type="plasmid" evidence="2">
    <name>pjcm13574 dna</name>
</geneLocation>
<name>A0A7I7XQ78_9MYCO</name>